<dbReference type="GO" id="GO:0055085">
    <property type="term" value="P:transmembrane transport"/>
    <property type="evidence" value="ECO:0007669"/>
    <property type="project" value="TreeGrafter"/>
</dbReference>
<dbReference type="EMBL" id="JH651384">
    <property type="protein sequence ID" value="EIJ32842.1"/>
    <property type="molecule type" value="Genomic_DNA"/>
</dbReference>
<dbReference type="InterPro" id="IPR002549">
    <property type="entry name" value="AI-2E-like"/>
</dbReference>
<comment type="subcellular location">
    <subcellularLocation>
        <location evidence="1">Membrane</location>
        <topology evidence="1">Multi-pass membrane protein</topology>
    </subcellularLocation>
</comment>
<feature type="transmembrane region" description="Helical" evidence="6">
    <location>
        <begin position="84"/>
        <end position="103"/>
    </location>
</feature>
<feature type="transmembrane region" description="Helical" evidence="6">
    <location>
        <begin position="305"/>
        <end position="325"/>
    </location>
</feature>
<dbReference type="PANTHER" id="PTHR21716:SF62">
    <property type="entry name" value="TRANSPORT PROTEIN YDBI-RELATED"/>
    <property type="match status" value="1"/>
</dbReference>
<accession>A0A656H9X9</accession>
<reference evidence="8" key="1">
    <citation type="journal article" date="2011" name="Stand. Genomic Sci.">
        <title>Genome sequence of the filamentous, gliding Thiothrix nivea neotype strain (JP2(T)).</title>
        <authorList>
            <person name="Lapidus A."/>
            <person name="Nolan M."/>
            <person name="Lucas S."/>
            <person name="Glavina Del Rio T."/>
            <person name="Tice H."/>
            <person name="Cheng J.F."/>
            <person name="Tapia R."/>
            <person name="Han C."/>
            <person name="Goodwin L."/>
            <person name="Pitluck S."/>
            <person name="Liolios K."/>
            <person name="Pagani I."/>
            <person name="Ivanova N."/>
            <person name="Huntemann M."/>
            <person name="Mavromatis K."/>
            <person name="Mikhailova N."/>
            <person name="Pati A."/>
            <person name="Chen A."/>
            <person name="Palaniappan K."/>
            <person name="Land M."/>
            <person name="Brambilla E.M."/>
            <person name="Rohde M."/>
            <person name="Abt B."/>
            <person name="Verbarg S."/>
            <person name="Goker M."/>
            <person name="Bristow J."/>
            <person name="Eisen J.A."/>
            <person name="Markowitz V."/>
            <person name="Hugenholtz P."/>
            <person name="Kyrpides N.C."/>
            <person name="Klenk H.P."/>
            <person name="Woyke T."/>
        </authorList>
    </citation>
    <scope>NUCLEOTIDE SEQUENCE [LARGE SCALE GENOMIC DNA]</scope>
    <source>
        <strain evidence="8">ATCC 35100 / DSM 5205 / JP2</strain>
    </source>
</reference>
<evidence type="ECO:0000256" key="3">
    <source>
        <dbReference type="ARBA" id="ARBA00022692"/>
    </source>
</evidence>
<evidence type="ECO:0000256" key="6">
    <source>
        <dbReference type="SAM" id="Phobius"/>
    </source>
</evidence>
<comment type="similarity">
    <text evidence="2">Belongs to the autoinducer-2 exporter (AI-2E) (TC 2.A.86) family.</text>
</comment>
<gene>
    <name evidence="7" type="ORF">Thini_0176</name>
</gene>
<protein>
    <recommendedName>
        <fullName evidence="9">AI-2E family transporter</fullName>
    </recommendedName>
</protein>
<keyword evidence="5 6" id="KW-0472">Membrane</keyword>
<name>A0A656H9X9_THINJ</name>
<evidence type="ECO:0000313" key="7">
    <source>
        <dbReference type="EMBL" id="EIJ32842.1"/>
    </source>
</evidence>
<organism evidence="7 8">
    <name type="scientific">Thiothrix nivea (strain ATCC 35100 / DSM 5205 / JP2)</name>
    <dbReference type="NCBI Taxonomy" id="870187"/>
    <lineage>
        <taxon>Bacteria</taxon>
        <taxon>Pseudomonadati</taxon>
        <taxon>Pseudomonadota</taxon>
        <taxon>Gammaproteobacteria</taxon>
        <taxon>Thiotrichales</taxon>
        <taxon>Thiotrichaceae</taxon>
        <taxon>Thiothrix</taxon>
    </lineage>
</organism>
<keyword evidence="4 6" id="KW-1133">Transmembrane helix</keyword>
<evidence type="ECO:0000256" key="1">
    <source>
        <dbReference type="ARBA" id="ARBA00004141"/>
    </source>
</evidence>
<evidence type="ECO:0000256" key="5">
    <source>
        <dbReference type="ARBA" id="ARBA00023136"/>
    </source>
</evidence>
<proteinExistence type="inferred from homology"/>
<dbReference type="Pfam" id="PF01594">
    <property type="entry name" value="AI-2E_transport"/>
    <property type="match status" value="1"/>
</dbReference>
<feature type="transmembrane region" description="Helical" evidence="6">
    <location>
        <begin position="332"/>
        <end position="355"/>
    </location>
</feature>
<feature type="transmembrane region" description="Helical" evidence="6">
    <location>
        <begin position="282"/>
        <end position="299"/>
    </location>
</feature>
<dbReference type="Proteomes" id="UP000005317">
    <property type="component" value="Unassembled WGS sequence"/>
</dbReference>
<evidence type="ECO:0000256" key="2">
    <source>
        <dbReference type="ARBA" id="ARBA00009773"/>
    </source>
</evidence>
<keyword evidence="3 6" id="KW-0812">Transmembrane</keyword>
<keyword evidence="8" id="KW-1185">Reference proteome</keyword>
<evidence type="ECO:0008006" key="9">
    <source>
        <dbReference type="Google" id="ProtNLM"/>
    </source>
</evidence>
<sequence length="425" mass="46500">MPLDNDNTNAGLLPHFPSRQPRMRWENLLPLATRLLVWMILFGLLYLLGSFFTLIFLTFVFAYLQSGIVDVLAKRVRHLRVPMVFLTGTLFLSVIIAVTVFLAPQVYQQAAGFAKGFGVYMQRLDVELLDLAEKYPLLQEAIPELRKPAPTPVATSTAPAWAMPGQPNPPPAVSLPAPRTFSETPSGALLELLSGAGDSASGRDVIKAGLDRLANISRQTAGMLATFLLALLFSFLIVLDLPRLSASVRELENTRLRFIYVEAADNIYQFGKVLGHAMQAQFYIAIVNTFLTAVGLHLMGLGNDVAFLSVIVFLCSFIPVAGVFISSVPICLIALNAGGVNLVLLAIGMITFIHMVEGYILNPLIYGARLRLNPVIVLIILTVGGKLFHIWGLILGLPVCTYLFSYAIRYREGEAVPGKVKVSHH</sequence>
<dbReference type="AlphaFoldDB" id="A0A656H9X9"/>
<dbReference type="PANTHER" id="PTHR21716">
    <property type="entry name" value="TRANSMEMBRANE PROTEIN"/>
    <property type="match status" value="1"/>
</dbReference>
<feature type="transmembrane region" description="Helical" evidence="6">
    <location>
        <begin position="35"/>
        <end position="64"/>
    </location>
</feature>
<evidence type="ECO:0000256" key="4">
    <source>
        <dbReference type="ARBA" id="ARBA00022989"/>
    </source>
</evidence>
<evidence type="ECO:0000313" key="8">
    <source>
        <dbReference type="Proteomes" id="UP000005317"/>
    </source>
</evidence>
<dbReference type="GO" id="GO:0016020">
    <property type="term" value="C:membrane"/>
    <property type="evidence" value="ECO:0007669"/>
    <property type="project" value="UniProtKB-SubCell"/>
</dbReference>
<dbReference type="RefSeq" id="WP_002706806.1">
    <property type="nucleotide sequence ID" value="NZ_JH651384.1"/>
</dbReference>
<feature type="transmembrane region" description="Helical" evidence="6">
    <location>
        <begin position="220"/>
        <end position="239"/>
    </location>
</feature>
<feature type="transmembrane region" description="Helical" evidence="6">
    <location>
        <begin position="375"/>
        <end position="404"/>
    </location>
</feature>